<protein>
    <recommendedName>
        <fullName evidence="2">Reverse transcriptase Ty1/copia-type domain-containing protein</fullName>
    </recommendedName>
</protein>
<feature type="non-terminal residue" evidence="3">
    <location>
        <position position="776"/>
    </location>
</feature>
<sequence length="776" mass="87914">MNPTTSSPKYPQSNGMAESAVKMIKARLKKSQDPYLGLLAYRTTPLENGFSPSELLMGRKLRTDLPTHPDLLNPTLVNQGLLNQKEHKYREREIRSYNNHWKIRCQKEFDVGDQVWVRDLKVPGTIIGRADQLRSYLVKTPKGQLRRNKIHLAPNYKHKVSRECEENILEVTQVDLPESSEPDPSSCEVELQQDSQGLQGEVHLSEDGNIKTSDDDPCIFIGTHNDSNVILALYVDDGIILSKDKEAIAIIMDELEHAFDITSGSVNFFVGLQIELSEDRASIFIHQSSYIDNILSKFNMADCIPASVPMDPSVILTKQDCPTPEQKEKMPKFPFREAVGSLMFASCVSRPDITYAVSQVSKFLEYPGPAHCTTVKNIFRYLKGTPHMGILFTGQDQLVGYSDSDFARDVDSRKSTSGYAFMMNGGTVSWASQRQPIIALSTTESEYIAACSAAKELIWIRRLLQGIGCDITKETELYIDNQAAIKLVENPVFHKRTKHIDVRYHFIRSKHEEGELKVHHVCSSEQLADIMTKPLPRNKFHYLRGLLNILDREGVPEMNPTTSSPKYPQSNGMAESAVKMIKARLKKSQDPYLGLLAYRTTPLENGFSPSELLMGRKLRTDLPTHPDLLNPTLVNQGLLNQKEHKYREREIRSYNNHWKIRCQKEFDVGDQVWVRDLKVPGTIIGRADQLRSYLVKTPKGQLRRNKIHLAPNYKHKVSRECEENILEVTQVDLPESSEPDPSSCEVELQQDSQGLQGEGGTSRPYITRTGRVVKLP</sequence>
<dbReference type="InterPro" id="IPR013103">
    <property type="entry name" value="RVT_2"/>
</dbReference>
<proteinExistence type="predicted"/>
<evidence type="ECO:0000313" key="4">
    <source>
        <dbReference type="Proteomes" id="UP001235939"/>
    </source>
</evidence>
<dbReference type="InterPro" id="IPR012337">
    <property type="entry name" value="RNaseH-like_sf"/>
</dbReference>
<reference evidence="3 4" key="1">
    <citation type="submission" date="2022-01" db="EMBL/GenBank/DDBJ databases">
        <title>A chromosomal length assembly of Cordylochernes scorpioides.</title>
        <authorList>
            <person name="Zeh D."/>
            <person name="Zeh J."/>
        </authorList>
    </citation>
    <scope>NUCLEOTIDE SEQUENCE [LARGE SCALE GENOMIC DNA]</scope>
    <source>
        <strain evidence="3">IN4F17</strain>
        <tissue evidence="3">Whole Body</tissue>
    </source>
</reference>
<dbReference type="CDD" id="cd09272">
    <property type="entry name" value="RNase_HI_RT_Ty1"/>
    <property type="match status" value="1"/>
</dbReference>
<dbReference type="EMBL" id="CP092870">
    <property type="protein sequence ID" value="UYV70814.1"/>
    <property type="molecule type" value="Genomic_DNA"/>
</dbReference>
<evidence type="ECO:0000313" key="3">
    <source>
        <dbReference type="EMBL" id="UYV70814.1"/>
    </source>
</evidence>
<evidence type="ECO:0000256" key="1">
    <source>
        <dbReference type="SAM" id="MobiDB-lite"/>
    </source>
</evidence>
<name>A0ABY6KPL6_9ARAC</name>
<evidence type="ECO:0000259" key="2">
    <source>
        <dbReference type="Pfam" id="PF07727"/>
    </source>
</evidence>
<organism evidence="3 4">
    <name type="scientific">Cordylochernes scorpioides</name>
    <dbReference type="NCBI Taxonomy" id="51811"/>
    <lineage>
        <taxon>Eukaryota</taxon>
        <taxon>Metazoa</taxon>
        <taxon>Ecdysozoa</taxon>
        <taxon>Arthropoda</taxon>
        <taxon>Chelicerata</taxon>
        <taxon>Arachnida</taxon>
        <taxon>Pseudoscorpiones</taxon>
        <taxon>Cheliferoidea</taxon>
        <taxon>Chernetidae</taxon>
        <taxon>Cordylochernes</taxon>
    </lineage>
</organism>
<feature type="domain" description="Reverse transcriptase Ty1/copia-type" evidence="2">
    <location>
        <begin position="209"/>
        <end position="310"/>
    </location>
</feature>
<feature type="region of interest" description="Disordered" evidence="1">
    <location>
        <begin position="732"/>
        <end position="776"/>
    </location>
</feature>
<dbReference type="InterPro" id="IPR043502">
    <property type="entry name" value="DNA/RNA_pol_sf"/>
</dbReference>
<keyword evidence="4" id="KW-1185">Reference proteome</keyword>
<dbReference type="SUPFAM" id="SSF56672">
    <property type="entry name" value="DNA/RNA polymerases"/>
    <property type="match status" value="1"/>
</dbReference>
<dbReference type="Pfam" id="PF07727">
    <property type="entry name" value="RVT_2"/>
    <property type="match status" value="1"/>
</dbReference>
<dbReference type="InterPro" id="IPR036397">
    <property type="entry name" value="RNaseH_sf"/>
</dbReference>
<dbReference type="SUPFAM" id="SSF53098">
    <property type="entry name" value="Ribonuclease H-like"/>
    <property type="match status" value="2"/>
</dbReference>
<dbReference type="PANTHER" id="PTHR11439">
    <property type="entry name" value="GAG-POL-RELATED RETROTRANSPOSON"/>
    <property type="match status" value="1"/>
</dbReference>
<dbReference type="Gene3D" id="3.30.420.10">
    <property type="entry name" value="Ribonuclease H-like superfamily/Ribonuclease H"/>
    <property type="match status" value="2"/>
</dbReference>
<accession>A0ABY6KPL6</accession>
<feature type="compositionally biased region" description="Low complexity" evidence="1">
    <location>
        <begin position="734"/>
        <end position="747"/>
    </location>
</feature>
<gene>
    <name evidence="3" type="ORF">LAZ67_8000723</name>
</gene>
<dbReference type="Proteomes" id="UP001235939">
    <property type="component" value="Chromosome 08"/>
</dbReference>